<gene>
    <name evidence="1" type="ORF">AX774_g2615</name>
</gene>
<protein>
    <submittedName>
        <fullName evidence="1">Uncharacterized protein</fullName>
    </submittedName>
</protein>
<accession>A0A1R1PSA1</accession>
<keyword evidence="2" id="KW-1185">Reference proteome</keyword>
<organism evidence="1 2">
    <name type="scientific">Zancudomyces culisetae</name>
    <name type="common">Gut fungus</name>
    <name type="synonym">Smittium culisetae</name>
    <dbReference type="NCBI Taxonomy" id="1213189"/>
    <lineage>
        <taxon>Eukaryota</taxon>
        <taxon>Fungi</taxon>
        <taxon>Fungi incertae sedis</taxon>
        <taxon>Zoopagomycota</taxon>
        <taxon>Kickxellomycotina</taxon>
        <taxon>Harpellomycetes</taxon>
        <taxon>Harpellales</taxon>
        <taxon>Legeriomycetaceae</taxon>
        <taxon>Zancudomyces</taxon>
    </lineage>
</organism>
<proteinExistence type="predicted"/>
<name>A0A1R1PSA1_ZANCU</name>
<feature type="non-terminal residue" evidence="1">
    <location>
        <position position="1"/>
    </location>
</feature>
<reference evidence="2" key="1">
    <citation type="submission" date="2017-01" db="EMBL/GenBank/DDBJ databases">
        <authorList>
            <person name="Wang Y."/>
            <person name="White M."/>
            <person name="Kvist S."/>
            <person name="Moncalvo J.-M."/>
        </authorList>
    </citation>
    <scope>NUCLEOTIDE SEQUENCE [LARGE SCALE GENOMIC DNA]</scope>
    <source>
        <strain evidence="2">COL-18-3</strain>
    </source>
</reference>
<evidence type="ECO:0000313" key="2">
    <source>
        <dbReference type="Proteomes" id="UP000188320"/>
    </source>
</evidence>
<dbReference type="AlphaFoldDB" id="A0A1R1PSA1"/>
<dbReference type="EMBL" id="LSSK01000296">
    <property type="protein sequence ID" value="OMH83860.1"/>
    <property type="molecule type" value="Genomic_DNA"/>
</dbReference>
<comment type="caution">
    <text evidence="1">The sequence shown here is derived from an EMBL/GenBank/DDBJ whole genome shotgun (WGS) entry which is preliminary data.</text>
</comment>
<dbReference type="Proteomes" id="UP000188320">
    <property type="component" value="Unassembled WGS sequence"/>
</dbReference>
<sequence>FLRSVSSPDSTITCTPAFNAANRTAASLSWNALINACFTDSRSCPNNTCGLPLNIRYADSRTCAFPDPLIPINPPTTLPQTLASLVAPHAASHIPALANIVLAAVLPTLGLASALPLFVLNCRLTTGFAVFAP</sequence>
<evidence type="ECO:0000313" key="1">
    <source>
        <dbReference type="EMBL" id="OMH83860.1"/>
    </source>
</evidence>